<proteinExistence type="predicted"/>
<evidence type="ECO:0000313" key="3">
    <source>
        <dbReference type="Proteomes" id="UP000014760"/>
    </source>
</evidence>
<reference evidence="3" key="1">
    <citation type="submission" date="2012-12" db="EMBL/GenBank/DDBJ databases">
        <authorList>
            <person name="Hellsten U."/>
            <person name="Grimwood J."/>
            <person name="Chapman J.A."/>
            <person name="Shapiro H."/>
            <person name="Aerts A."/>
            <person name="Otillar R.P."/>
            <person name="Terry A.Y."/>
            <person name="Boore J.L."/>
            <person name="Simakov O."/>
            <person name="Marletaz F."/>
            <person name="Cho S.-J."/>
            <person name="Edsinger-Gonzales E."/>
            <person name="Havlak P."/>
            <person name="Kuo D.-H."/>
            <person name="Larsson T."/>
            <person name="Lv J."/>
            <person name="Arendt D."/>
            <person name="Savage R."/>
            <person name="Osoegawa K."/>
            <person name="de Jong P."/>
            <person name="Lindberg D.R."/>
            <person name="Seaver E.C."/>
            <person name="Weisblat D.A."/>
            <person name="Putnam N.H."/>
            <person name="Grigoriev I.V."/>
            <person name="Rokhsar D.S."/>
        </authorList>
    </citation>
    <scope>NUCLEOTIDE SEQUENCE</scope>
    <source>
        <strain evidence="3">I ESC-2004</strain>
    </source>
</reference>
<dbReference type="HOGENOM" id="CLU_2139632_0_0_1"/>
<dbReference type="GO" id="GO:0005634">
    <property type="term" value="C:nucleus"/>
    <property type="evidence" value="ECO:0007669"/>
    <property type="project" value="TreeGrafter"/>
</dbReference>
<dbReference type="EnsemblMetazoa" id="CapteT79120">
    <property type="protein sequence ID" value="CapteP79120"/>
    <property type="gene ID" value="CapteG79120"/>
</dbReference>
<protein>
    <submittedName>
        <fullName evidence="1 2">Uncharacterized protein</fullName>
    </submittedName>
</protein>
<dbReference type="PANTHER" id="PTHR23335">
    <property type="entry name" value="CALMODULIN-BINDING TRANSCRIPTION ACTIVATOR CAMTA"/>
    <property type="match status" value="1"/>
</dbReference>
<dbReference type="GO" id="GO:0003690">
    <property type="term" value="F:double-stranded DNA binding"/>
    <property type="evidence" value="ECO:0007669"/>
    <property type="project" value="TreeGrafter"/>
</dbReference>
<dbReference type="GO" id="GO:0003712">
    <property type="term" value="F:transcription coregulator activity"/>
    <property type="evidence" value="ECO:0007669"/>
    <property type="project" value="TreeGrafter"/>
</dbReference>
<dbReference type="Proteomes" id="UP000014760">
    <property type="component" value="Unassembled WGS sequence"/>
</dbReference>
<dbReference type="SUPFAM" id="SSF48403">
    <property type="entry name" value="Ankyrin repeat"/>
    <property type="match status" value="1"/>
</dbReference>
<dbReference type="PANTHER" id="PTHR23335:SF1">
    <property type="entry name" value="CALMODULIN-BINDING TRANSCRIPTION ACTIVATOR, ISOFORM F"/>
    <property type="match status" value="1"/>
</dbReference>
<organism evidence="1">
    <name type="scientific">Capitella teleta</name>
    <name type="common">Polychaete worm</name>
    <dbReference type="NCBI Taxonomy" id="283909"/>
    <lineage>
        <taxon>Eukaryota</taxon>
        <taxon>Metazoa</taxon>
        <taxon>Spiralia</taxon>
        <taxon>Lophotrochozoa</taxon>
        <taxon>Annelida</taxon>
        <taxon>Polychaeta</taxon>
        <taxon>Sedentaria</taxon>
        <taxon>Scolecida</taxon>
        <taxon>Capitellidae</taxon>
        <taxon>Capitella</taxon>
    </lineage>
</organism>
<feature type="non-terminal residue" evidence="1">
    <location>
        <position position="113"/>
    </location>
</feature>
<dbReference type="OrthoDB" id="407555at2759"/>
<reference evidence="2" key="3">
    <citation type="submission" date="2015-06" db="UniProtKB">
        <authorList>
            <consortium name="EnsemblMetazoa"/>
        </authorList>
    </citation>
    <scope>IDENTIFICATION</scope>
</reference>
<dbReference type="AlphaFoldDB" id="R7U9U6"/>
<feature type="non-terminal residue" evidence="1">
    <location>
        <position position="1"/>
    </location>
</feature>
<sequence length="113" mass="12663">WRHDAGLLPGTVPRRMTILHLVAALGFTKLLSKLTEWKSRSLSLVLEAEMDPVCLDEASSTPLLWACARGHFEMAVILYQMNNSCLAICNRDGLLPITLCRMCRHDNLADVLE</sequence>
<accession>R7U9U6</accession>
<dbReference type="Gene3D" id="1.25.40.20">
    <property type="entry name" value="Ankyrin repeat-containing domain"/>
    <property type="match status" value="1"/>
</dbReference>
<gene>
    <name evidence="1" type="ORF">CAPTEDRAFT_79120</name>
</gene>
<keyword evidence="3" id="KW-1185">Reference proteome</keyword>
<evidence type="ECO:0000313" key="2">
    <source>
        <dbReference type="EnsemblMetazoa" id="CapteP79120"/>
    </source>
</evidence>
<reference evidence="1 3" key="2">
    <citation type="journal article" date="2013" name="Nature">
        <title>Insights into bilaterian evolution from three spiralian genomes.</title>
        <authorList>
            <person name="Simakov O."/>
            <person name="Marletaz F."/>
            <person name="Cho S.J."/>
            <person name="Edsinger-Gonzales E."/>
            <person name="Havlak P."/>
            <person name="Hellsten U."/>
            <person name="Kuo D.H."/>
            <person name="Larsson T."/>
            <person name="Lv J."/>
            <person name="Arendt D."/>
            <person name="Savage R."/>
            <person name="Osoegawa K."/>
            <person name="de Jong P."/>
            <person name="Grimwood J."/>
            <person name="Chapman J.A."/>
            <person name="Shapiro H."/>
            <person name="Aerts A."/>
            <person name="Otillar R.P."/>
            <person name="Terry A.Y."/>
            <person name="Boore J.L."/>
            <person name="Grigoriev I.V."/>
            <person name="Lindberg D.R."/>
            <person name="Seaver E.C."/>
            <person name="Weisblat D.A."/>
            <person name="Putnam N.H."/>
            <person name="Rokhsar D.S."/>
        </authorList>
    </citation>
    <scope>NUCLEOTIDE SEQUENCE</scope>
    <source>
        <strain evidence="1 3">I ESC-2004</strain>
    </source>
</reference>
<name>R7U9U6_CAPTE</name>
<evidence type="ECO:0000313" key="1">
    <source>
        <dbReference type="EMBL" id="ELT99885.1"/>
    </source>
</evidence>
<dbReference type="InterPro" id="IPR036770">
    <property type="entry name" value="Ankyrin_rpt-contain_sf"/>
</dbReference>
<dbReference type="EMBL" id="KB306425">
    <property type="protein sequence ID" value="ELT99885.1"/>
    <property type="molecule type" value="Genomic_DNA"/>
</dbReference>
<dbReference type="GO" id="GO:0006357">
    <property type="term" value="P:regulation of transcription by RNA polymerase II"/>
    <property type="evidence" value="ECO:0007669"/>
    <property type="project" value="TreeGrafter"/>
</dbReference>
<dbReference type="EMBL" id="AMQN01009863">
    <property type="status" value="NOT_ANNOTATED_CDS"/>
    <property type="molecule type" value="Genomic_DNA"/>
</dbReference>